<protein>
    <submittedName>
        <fullName evidence="2">Uncharacterized protein</fullName>
    </submittedName>
</protein>
<name>A0A4Y7T141_COPMI</name>
<evidence type="ECO:0000256" key="1">
    <source>
        <dbReference type="SAM" id="MobiDB-lite"/>
    </source>
</evidence>
<feature type="compositionally biased region" description="Polar residues" evidence="1">
    <location>
        <begin position="399"/>
        <end position="408"/>
    </location>
</feature>
<reference evidence="2 3" key="1">
    <citation type="journal article" date="2019" name="Nat. Ecol. Evol.">
        <title>Megaphylogeny resolves global patterns of mushroom evolution.</title>
        <authorList>
            <person name="Varga T."/>
            <person name="Krizsan K."/>
            <person name="Foldi C."/>
            <person name="Dima B."/>
            <person name="Sanchez-Garcia M."/>
            <person name="Sanchez-Ramirez S."/>
            <person name="Szollosi G.J."/>
            <person name="Szarkandi J.G."/>
            <person name="Papp V."/>
            <person name="Albert L."/>
            <person name="Andreopoulos W."/>
            <person name="Angelini C."/>
            <person name="Antonin V."/>
            <person name="Barry K.W."/>
            <person name="Bougher N.L."/>
            <person name="Buchanan P."/>
            <person name="Buyck B."/>
            <person name="Bense V."/>
            <person name="Catcheside P."/>
            <person name="Chovatia M."/>
            <person name="Cooper J."/>
            <person name="Damon W."/>
            <person name="Desjardin D."/>
            <person name="Finy P."/>
            <person name="Geml J."/>
            <person name="Haridas S."/>
            <person name="Hughes K."/>
            <person name="Justo A."/>
            <person name="Karasinski D."/>
            <person name="Kautmanova I."/>
            <person name="Kiss B."/>
            <person name="Kocsube S."/>
            <person name="Kotiranta H."/>
            <person name="LaButti K.M."/>
            <person name="Lechner B.E."/>
            <person name="Liimatainen K."/>
            <person name="Lipzen A."/>
            <person name="Lukacs Z."/>
            <person name="Mihaltcheva S."/>
            <person name="Morgado L.N."/>
            <person name="Niskanen T."/>
            <person name="Noordeloos M.E."/>
            <person name="Ohm R.A."/>
            <person name="Ortiz-Santana B."/>
            <person name="Ovrebo C."/>
            <person name="Racz N."/>
            <person name="Riley R."/>
            <person name="Savchenko A."/>
            <person name="Shiryaev A."/>
            <person name="Soop K."/>
            <person name="Spirin V."/>
            <person name="Szebenyi C."/>
            <person name="Tomsovsky M."/>
            <person name="Tulloss R.E."/>
            <person name="Uehling J."/>
            <person name="Grigoriev I.V."/>
            <person name="Vagvolgyi C."/>
            <person name="Papp T."/>
            <person name="Martin F.M."/>
            <person name="Miettinen O."/>
            <person name="Hibbett D.S."/>
            <person name="Nagy L.G."/>
        </authorList>
    </citation>
    <scope>NUCLEOTIDE SEQUENCE [LARGE SCALE GENOMIC DNA]</scope>
    <source>
        <strain evidence="2 3">FP101781</strain>
    </source>
</reference>
<dbReference type="EMBL" id="QPFP01000037">
    <property type="protein sequence ID" value="TEB27721.1"/>
    <property type="molecule type" value="Genomic_DNA"/>
</dbReference>
<accession>A0A4Y7T141</accession>
<organism evidence="2 3">
    <name type="scientific">Coprinellus micaceus</name>
    <name type="common">Glistening ink-cap mushroom</name>
    <name type="synonym">Coprinus micaceus</name>
    <dbReference type="NCBI Taxonomy" id="71717"/>
    <lineage>
        <taxon>Eukaryota</taxon>
        <taxon>Fungi</taxon>
        <taxon>Dikarya</taxon>
        <taxon>Basidiomycota</taxon>
        <taxon>Agaricomycotina</taxon>
        <taxon>Agaricomycetes</taxon>
        <taxon>Agaricomycetidae</taxon>
        <taxon>Agaricales</taxon>
        <taxon>Agaricineae</taxon>
        <taxon>Psathyrellaceae</taxon>
        <taxon>Coprinellus</taxon>
    </lineage>
</organism>
<dbReference type="Proteomes" id="UP000298030">
    <property type="component" value="Unassembled WGS sequence"/>
</dbReference>
<feature type="compositionally biased region" description="Basic residues" evidence="1">
    <location>
        <begin position="8"/>
        <end position="24"/>
    </location>
</feature>
<sequence length="466" mass="51827">MDAAQGSHKSHTLRRRLNPFKPRKSAPEVAVGTNHAVNGKSKSEPRFRVPWMRAGSRRVATGTVQSEPRGVGVDAADVDVDEPPIHTMRVGVVEELDMRNRLPFPPPSEQHELSIDSSYLPQPPPSPPPSPPRPVSTTTVRTHQLPNPNDTTSQFLGIFQGAQNVSVQNISITIASGIGTTVALENPTIRYSMRKHIPNRHWSRREQMAQVVQRLRALPNLRTLSRPRRRKRSKWRSYETNSTKFGHEIQAAASHTACYPQGREANTKNTRLDLDNAESDRGLVATQWRSSLCFKMLTATCASLPARDINGHLNGKPRTSHSSFTPLGSSSEQSSIGLTRPATAMSITLLEKMGLPMNYLSAHPPESAHVQDTLSRVTRRNAQLESRINRRKRGGRIANPQTQVQQESGPGARAIRTPMPPPSPSLVSPRKLTLDKETPDVGIPRRYRDRRRPDPKPSRILGTARR</sequence>
<feature type="region of interest" description="Disordered" evidence="1">
    <location>
        <begin position="101"/>
        <end position="151"/>
    </location>
</feature>
<feature type="compositionally biased region" description="Polar residues" evidence="1">
    <location>
        <begin position="370"/>
        <end position="386"/>
    </location>
</feature>
<feature type="compositionally biased region" description="Polar residues" evidence="1">
    <location>
        <begin position="320"/>
        <end position="337"/>
    </location>
</feature>
<gene>
    <name evidence="2" type="ORF">FA13DRAFT_1712265</name>
</gene>
<keyword evidence="3" id="KW-1185">Reference proteome</keyword>
<feature type="region of interest" description="Disordered" evidence="1">
    <location>
        <begin position="364"/>
        <end position="466"/>
    </location>
</feature>
<comment type="caution">
    <text evidence="2">The sequence shown here is derived from an EMBL/GenBank/DDBJ whole genome shotgun (WGS) entry which is preliminary data.</text>
</comment>
<evidence type="ECO:0000313" key="3">
    <source>
        <dbReference type="Proteomes" id="UP000298030"/>
    </source>
</evidence>
<evidence type="ECO:0000313" key="2">
    <source>
        <dbReference type="EMBL" id="TEB27721.1"/>
    </source>
</evidence>
<dbReference type="AlphaFoldDB" id="A0A4Y7T141"/>
<feature type="region of interest" description="Disordered" evidence="1">
    <location>
        <begin position="1"/>
        <end position="47"/>
    </location>
</feature>
<feature type="region of interest" description="Disordered" evidence="1">
    <location>
        <begin position="312"/>
        <end position="339"/>
    </location>
</feature>
<feature type="compositionally biased region" description="Pro residues" evidence="1">
    <location>
        <begin position="121"/>
        <end position="134"/>
    </location>
</feature>
<proteinExistence type="predicted"/>